<dbReference type="PANTHER" id="PTHR47186:SF3">
    <property type="entry name" value="OS09G0267800 PROTEIN"/>
    <property type="match status" value="1"/>
</dbReference>
<protein>
    <recommendedName>
        <fullName evidence="1">R13L1/DRL21-like LRR repeat region domain-containing protein</fullName>
    </recommendedName>
</protein>
<organism evidence="2 3">
    <name type="scientific">Digitaria exilis</name>
    <dbReference type="NCBI Taxonomy" id="1010633"/>
    <lineage>
        <taxon>Eukaryota</taxon>
        <taxon>Viridiplantae</taxon>
        <taxon>Streptophyta</taxon>
        <taxon>Embryophyta</taxon>
        <taxon>Tracheophyta</taxon>
        <taxon>Spermatophyta</taxon>
        <taxon>Magnoliopsida</taxon>
        <taxon>Liliopsida</taxon>
        <taxon>Poales</taxon>
        <taxon>Poaceae</taxon>
        <taxon>PACMAD clade</taxon>
        <taxon>Panicoideae</taxon>
        <taxon>Panicodae</taxon>
        <taxon>Paniceae</taxon>
        <taxon>Anthephorinae</taxon>
        <taxon>Digitaria</taxon>
    </lineage>
</organism>
<evidence type="ECO:0000259" key="1">
    <source>
        <dbReference type="Pfam" id="PF25019"/>
    </source>
</evidence>
<dbReference type="Pfam" id="PF25019">
    <property type="entry name" value="LRR_R13L1-DRL21"/>
    <property type="match status" value="1"/>
</dbReference>
<dbReference type="InterPro" id="IPR032675">
    <property type="entry name" value="LRR_dom_sf"/>
</dbReference>
<dbReference type="SUPFAM" id="SSF52058">
    <property type="entry name" value="L domain-like"/>
    <property type="match status" value="2"/>
</dbReference>
<dbReference type="AlphaFoldDB" id="A0A835E6E2"/>
<evidence type="ECO:0000313" key="3">
    <source>
        <dbReference type="Proteomes" id="UP000636709"/>
    </source>
</evidence>
<dbReference type="Gene3D" id="3.80.10.10">
    <property type="entry name" value="Ribonuclease Inhibitor"/>
    <property type="match status" value="3"/>
</dbReference>
<name>A0A835E6E2_9POAL</name>
<comment type="caution">
    <text evidence="2">The sequence shown here is derived from an EMBL/GenBank/DDBJ whole genome shotgun (WGS) entry which is preliminary data.</text>
</comment>
<reference evidence="2" key="1">
    <citation type="submission" date="2020-07" db="EMBL/GenBank/DDBJ databases">
        <title>Genome sequence and genetic diversity analysis of an under-domesticated orphan crop, white fonio (Digitaria exilis).</title>
        <authorList>
            <person name="Bennetzen J.L."/>
            <person name="Chen S."/>
            <person name="Ma X."/>
            <person name="Wang X."/>
            <person name="Yssel A.E.J."/>
            <person name="Chaluvadi S.R."/>
            <person name="Johnson M."/>
            <person name="Gangashetty P."/>
            <person name="Hamidou F."/>
            <person name="Sanogo M.D."/>
            <person name="Zwaenepoel A."/>
            <person name="Wallace J."/>
            <person name="Van De Peer Y."/>
            <person name="Van Deynze A."/>
        </authorList>
    </citation>
    <scope>NUCLEOTIDE SEQUENCE</scope>
    <source>
        <tissue evidence="2">Leaves</tissue>
    </source>
</reference>
<proteinExistence type="predicted"/>
<dbReference type="InterPro" id="IPR056789">
    <property type="entry name" value="LRR_R13L1-DRL21"/>
</dbReference>
<dbReference type="PANTHER" id="PTHR47186">
    <property type="entry name" value="LEUCINE-RICH REPEAT-CONTAINING PROTEIN 57"/>
    <property type="match status" value="1"/>
</dbReference>
<evidence type="ECO:0000313" key="2">
    <source>
        <dbReference type="EMBL" id="KAF8663906.1"/>
    </source>
</evidence>
<sequence>MTSIPNIGRLTSAQRLDTFCVKKQKGYELHQLRNMNELRGGLRIMNLESVSGKEEAVGAALHQKRQLKYLNLVWNEENGSRAVGTTHLEILEGLMPPPQLNGLAIKGYKSSSYPSWLLEDSHFESLEYLWLEDCAVLECLPVNTGLLRHCRSLELHNVPNLKTVPCLPAGLETLVIDQCPQLIFVTNDELQQHGQTDNMMETNHLASQLASLWEVDSVSNIRRILSGEHSTMKQQLMMASMGGNVCNVSEHLQTIKRAVEEGKDTVLSKESVINAWLCCHEQRIGLIYGRSTELLMEYPTGLSPLDLSSCSITDGALASCLGGLTSLRRLWLGQIMNLTALPSEETFQHLTGLELVSIEYCWCLRSLGGLRAAASVSDLWLRYCPSLELARGAEHMPLSVGSLIICNCTVAADSLSNGLPRLVNLDVCDCRSSTSLSIGHLTSLESLSLGCIQDLCFLEGLSSLQLGYVSLRGVPKLTAKCTSQFRVQKNLSVDNSALLSNMLSSEGFTVPAYLTLVCWNKPSFSFEESVKFSSVEDLSLIKCEMKSLPRNLKCLSSLKGLNIGHCPNISSLPDLPCSLERVRIYDWSSFTTHNTTIYYCLKRTSM</sequence>
<accession>A0A835E6E2</accession>
<keyword evidence="3" id="KW-1185">Reference proteome</keyword>
<dbReference type="Proteomes" id="UP000636709">
    <property type="component" value="Unassembled WGS sequence"/>
</dbReference>
<feature type="domain" description="R13L1/DRL21-like LRR repeat region" evidence="1">
    <location>
        <begin position="29"/>
        <end position="157"/>
    </location>
</feature>
<gene>
    <name evidence="2" type="ORF">HU200_055246</name>
</gene>
<dbReference type="OrthoDB" id="785704at2759"/>
<dbReference type="EMBL" id="JACEFO010002359">
    <property type="protein sequence ID" value="KAF8663906.1"/>
    <property type="molecule type" value="Genomic_DNA"/>
</dbReference>